<feature type="non-terminal residue" evidence="2">
    <location>
        <position position="1"/>
    </location>
</feature>
<feature type="transmembrane region" description="Helical" evidence="1">
    <location>
        <begin position="21"/>
        <end position="40"/>
    </location>
</feature>
<comment type="caution">
    <text evidence="2">The sequence shown here is derived from an EMBL/GenBank/DDBJ whole genome shotgun (WGS) entry which is preliminary data.</text>
</comment>
<evidence type="ECO:0000313" key="3">
    <source>
        <dbReference type="Proteomes" id="UP000323297"/>
    </source>
</evidence>
<gene>
    <name evidence="2" type="ORF">D3H66_26350</name>
</gene>
<keyword evidence="1" id="KW-0812">Transmembrane</keyword>
<organism evidence="2 3">
    <name type="scientific">Citrobacter portucalensis</name>
    <dbReference type="NCBI Taxonomy" id="1639133"/>
    <lineage>
        <taxon>Bacteria</taxon>
        <taxon>Pseudomonadati</taxon>
        <taxon>Pseudomonadota</taxon>
        <taxon>Gammaproteobacteria</taxon>
        <taxon>Enterobacterales</taxon>
        <taxon>Enterobacteriaceae</taxon>
        <taxon>Citrobacter</taxon>
        <taxon>Citrobacter freundii complex</taxon>
    </lineage>
</organism>
<feature type="transmembrane region" description="Helical" evidence="1">
    <location>
        <begin position="52"/>
        <end position="72"/>
    </location>
</feature>
<evidence type="ECO:0000256" key="1">
    <source>
        <dbReference type="SAM" id="Phobius"/>
    </source>
</evidence>
<accession>A0A5B0SPD8</accession>
<dbReference type="Proteomes" id="UP000323297">
    <property type="component" value="Unassembled WGS sequence"/>
</dbReference>
<sequence length="85" mass="9258">INPDRLSRSSAPRSIHRPADYSALPVMLLEFGVKNVLGVLNASAPDLLRQPAMTALAIITGGMFAGVFVWKYTLYVSVCLRLPTQ</sequence>
<keyword evidence="1" id="KW-0472">Membrane</keyword>
<feature type="non-terminal residue" evidence="2">
    <location>
        <position position="85"/>
    </location>
</feature>
<reference evidence="2 3" key="1">
    <citation type="submission" date="2019-08" db="EMBL/GenBank/DDBJ databases">
        <title>Draft genome sequence of Citrobacter portucalensis strain isolated from green turtle.</title>
        <authorList>
            <person name="Fernandes M.R."/>
            <person name="Sellera F.P."/>
            <person name="Goldeberg D.W."/>
            <person name="Costa D.C."/>
            <person name="Lincopan N."/>
        </authorList>
    </citation>
    <scope>NUCLEOTIDE SEQUENCE [LARGE SCALE GENOMIC DNA]</scope>
    <source>
        <strain evidence="2 3">TV06</strain>
    </source>
</reference>
<dbReference type="AlphaFoldDB" id="A0A5B0SPD8"/>
<name>A0A5B0SPD8_9ENTR</name>
<protein>
    <submittedName>
        <fullName evidence="2">Uncharacterized protein</fullName>
    </submittedName>
</protein>
<proteinExistence type="predicted"/>
<evidence type="ECO:0000313" key="2">
    <source>
        <dbReference type="EMBL" id="KAA1139671.1"/>
    </source>
</evidence>
<dbReference type="EMBL" id="VTZD01000155">
    <property type="protein sequence ID" value="KAA1139671.1"/>
    <property type="molecule type" value="Genomic_DNA"/>
</dbReference>
<keyword evidence="1" id="KW-1133">Transmembrane helix</keyword>